<keyword evidence="1" id="KW-0175">Coiled coil</keyword>
<protein>
    <submittedName>
        <fullName evidence="2">Uncharacterized protein</fullName>
    </submittedName>
</protein>
<evidence type="ECO:0000256" key="1">
    <source>
        <dbReference type="SAM" id="Coils"/>
    </source>
</evidence>
<feature type="coiled-coil region" evidence="1">
    <location>
        <begin position="255"/>
        <end position="296"/>
    </location>
</feature>
<proteinExistence type="predicted"/>
<name>A0A1Y2IUT5_TRAC3</name>
<dbReference type="EMBL" id="KZ084095">
    <property type="protein sequence ID" value="OSD04905.1"/>
    <property type="molecule type" value="Genomic_DNA"/>
</dbReference>
<evidence type="ECO:0000313" key="3">
    <source>
        <dbReference type="Proteomes" id="UP000193067"/>
    </source>
</evidence>
<reference evidence="2 3" key="1">
    <citation type="journal article" date="2015" name="Biotechnol. Biofuels">
        <title>Enhanced degradation of softwood versus hardwood by the white-rot fungus Pycnoporus coccineus.</title>
        <authorList>
            <person name="Couturier M."/>
            <person name="Navarro D."/>
            <person name="Chevret D."/>
            <person name="Henrissat B."/>
            <person name="Piumi F."/>
            <person name="Ruiz-Duenas F.J."/>
            <person name="Martinez A.T."/>
            <person name="Grigoriev I.V."/>
            <person name="Riley R."/>
            <person name="Lipzen A."/>
            <person name="Berrin J.G."/>
            <person name="Master E.R."/>
            <person name="Rosso M.N."/>
        </authorList>
    </citation>
    <scope>NUCLEOTIDE SEQUENCE [LARGE SCALE GENOMIC DNA]</scope>
    <source>
        <strain evidence="2 3">BRFM310</strain>
    </source>
</reference>
<dbReference type="Gene3D" id="1.20.1170.10">
    <property type="match status" value="1"/>
</dbReference>
<accession>A0A1Y2IUT5</accession>
<dbReference type="AlphaFoldDB" id="A0A1Y2IUT5"/>
<dbReference type="SUPFAM" id="SSF58100">
    <property type="entry name" value="Bacterial hemolysins"/>
    <property type="match status" value="1"/>
</dbReference>
<dbReference type="OrthoDB" id="2739860at2759"/>
<organism evidence="2 3">
    <name type="scientific">Trametes coccinea (strain BRFM310)</name>
    <name type="common">Pycnoporus coccineus</name>
    <dbReference type="NCBI Taxonomy" id="1353009"/>
    <lineage>
        <taxon>Eukaryota</taxon>
        <taxon>Fungi</taxon>
        <taxon>Dikarya</taxon>
        <taxon>Basidiomycota</taxon>
        <taxon>Agaricomycotina</taxon>
        <taxon>Agaricomycetes</taxon>
        <taxon>Polyporales</taxon>
        <taxon>Polyporaceae</taxon>
        <taxon>Trametes</taxon>
    </lineage>
</organism>
<keyword evidence="3" id="KW-1185">Reference proteome</keyword>
<dbReference type="Proteomes" id="UP000193067">
    <property type="component" value="Unassembled WGS sequence"/>
</dbReference>
<evidence type="ECO:0000313" key="2">
    <source>
        <dbReference type="EMBL" id="OSD04905.1"/>
    </source>
</evidence>
<sequence>MSTRTETATSASTPLSIEKFTLLIDTSLQNKENVEAISDRLAIALESKGVNDTALNSIRNLSKNVKEINEMFIKIAQGFVEFDNARFLDLQGNVLRLGDQWSAFHRRFQTLIDKSFDNASAASAFMKQYTEVLLTDVPADARQELRVELGNFVKQLKQKADDALLAKGDFARLAEDMKIFTKVLEETLKKANTRVAADLQQVRDRIGTLTGQLKEVTEKIHKMSEACMSCFGAGASSVGGVFAWLSPKSIWAAITEVFTHEQENLRKELENAKGEETRLKSELLEAEVRLAELVAKEQLLAKYMGSLEGTKKDIEGLAGKIDAIAHIWQCLRADMVSLDTQLDSAVDPTAPLTFLFMKKIKVTRALYVKIAFMLEMYAKGNDSDAS</sequence>
<gene>
    <name evidence="2" type="ORF">PYCCODRAFT_1465854</name>
</gene>